<dbReference type="Pfam" id="PF25872">
    <property type="entry name" value="HTH_77"/>
    <property type="match status" value="1"/>
</dbReference>
<dbReference type="RefSeq" id="WP_150972102.1">
    <property type="nucleotide sequence ID" value="NZ_VZDO01000016.1"/>
</dbReference>
<keyword evidence="5" id="KW-1185">Reference proteome</keyword>
<evidence type="ECO:0000313" key="4">
    <source>
        <dbReference type="EMBL" id="KAB0677577.1"/>
    </source>
</evidence>
<dbReference type="InterPro" id="IPR011990">
    <property type="entry name" value="TPR-like_helical_dom_sf"/>
</dbReference>
<gene>
    <name evidence="4" type="ORF">F6X38_18055</name>
</gene>
<dbReference type="InterPro" id="IPR016032">
    <property type="entry name" value="Sig_transdc_resp-reg_C-effctor"/>
</dbReference>
<feature type="DNA-binding region" description="OmpR/PhoB-type" evidence="2">
    <location>
        <begin position="8"/>
        <end position="106"/>
    </location>
</feature>
<dbReference type="PROSITE" id="PS51755">
    <property type="entry name" value="OMPR_PHOB"/>
    <property type="match status" value="1"/>
</dbReference>
<dbReference type="PANTHER" id="PTHR47691">
    <property type="entry name" value="REGULATOR-RELATED"/>
    <property type="match status" value="1"/>
</dbReference>
<dbReference type="PANTHER" id="PTHR47691:SF3">
    <property type="entry name" value="HTH-TYPE TRANSCRIPTIONAL REGULATOR RV0890C-RELATED"/>
    <property type="match status" value="1"/>
</dbReference>
<evidence type="ECO:0000313" key="5">
    <source>
        <dbReference type="Proteomes" id="UP000432089"/>
    </source>
</evidence>
<dbReference type="Proteomes" id="UP000432089">
    <property type="component" value="Unassembled WGS sequence"/>
</dbReference>
<dbReference type="SMART" id="SM00862">
    <property type="entry name" value="Trans_reg_C"/>
    <property type="match status" value="1"/>
</dbReference>
<dbReference type="GO" id="GO:0043531">
    <property type="term" value="F:ADP binding"/>
    <property type="evidence" value="ECO:0007669"/>
    <property type="project" value="InterPro"/>
</dbReference>
<dbReference type="Gene3D" id="1.10.10.10">
    <property type="entry name" value="Winged helix-like DNA-binding domain superfamily/Winged helix DNA-binding domain"/>
    <property type="match status" value="1"/>
</dbReference>
<dbReference type="Gene3D" id="1.25.40.10">
    <property type="entry name" value="Tetratricopeptide repeat domain"/>
    <property type="match status" value="1"/>
</dbReference>
<comment type="caution">
    <text evidence="4">The sequence shown here is derived from an EMBL/GenBank/DDBJ whole genome shotgun (WGS) entry which is preliminary data.</text>
</comment>
<dbReference type="EMBL" id="VZDO01000016">
    <property type="protein sequence ID" value="KAB0677577.1"/>
    <property type="molecule type" value="Genomic_DNA"/>
</dbReference>
<dbReference type="InterPro" id="IPR058852">
    <property type="entry name" value="HTH_77"/>
</dbReference>
<dbReference type="AlphaFoldDB" id="A0A7V7PLT9"/>
<evidence type="ECO:0000259" key="3">
    <source>
        <dbReference type="PROSITE" id="PS51755"/>
    </source>
</evidence>
<evidence type="ECO:0000256" key="1">
    <source>
        <dbReference type="ARBA" id="ARBA00023125"/>
    </source>
</evidence>
<name>A0A7V7PLT9_9HYPH</name>
<dbReference type="Gene3D" id="3.40.50.300">
    <property type="entry name" value="P-loop containing nucleotide triphosphate hydrolases"/>
    <property type="match status" value="1"/>
</dbReference>
<reference evidence="4 5" key="1">
    <citation type="submission" date="2019-09" db="EMBL/GenBank/DDBJ databases">
        <title>YIM 132180 draft genome.</title>
        <authorList>
            <person name="Zhang K."/>
        </authorList>
    </citation>
    <scope>NUCLEOTIDE SEQUENCE [LARGE SCALE GENOMIC DNA]</scope>
    <source>
        <strain evidence="4 5">YIM 132180</strain>
    </source>
</reference>
<dbReference type="GO" id="GO:0000160">
    <property type="term" value="P:phosphorelay signal transduction system"/>
    <property type="evidence" value="ECO:0007669"/>
    <property type="project" value="InterPro"/>
</dbReference>
<dbReference type="GO" id="GO:0006355">
    <property type="term" value="P:regulation of DNA-templated transcription"/>
    <property type="evidence" value="ECO:0007669"/>
    <property type="project" value="InterPro"/>
</dbReference>
<feature type="domain" description="OmpR/PhoB-type" evidence="3">
    <location>
        <begin position="8"/>
        <end position="106"/>
    </location>
</feature>
<dbReference type="Pfam" id="PF00931">
    <property type="entry name" value="NB-ARC"/>
    <property type="match status" value="1"/>
</dbReference>
<dbReference type="InterPro" id="IPR027417">
    <property type="entry name" value="P-loop_NTPase"/>
</dbReference>
<dbReference type="SUPFAM" id="SSF46894">
    <property type="entry name" value="C-terminal effector domain of the bipartite response regulators"/>
    <property type="match status" value="1"/>
</dbReference>
<accession>A0A7V7PLT9</accession>
<dbReference type="InterPro" id="IPR001867">
    <property type="entry name" value="OmpR/PhoB-type_DNA-bd"/>
</dbReference>
<dbReference type="SUPFAM" id="SSF52540">
    <property type="entry name" value="P-loop containing nucleoside triphosphate hydrolases"/>
    <property type="match status" value="1"/>
</dbReference>
<dbReference type="Pfam" id="PF00486">
    <property type="entry name" value="Trans_reg_C"/>
    <property type="match status" value="1"/>
</dbReference>
<organism evidence="4 5">
    <name type="scientific">Plantimonas leprariae</name>
    <dbReference type="NCBI Taxonomy" id="2615207"/>
    <lineage>
        <taxon>Bacteria</taxon>
        <taxon>Pseudomonadati</taxon>
        <taxon>Pseudomonadota</taxon>
        <taxon>Alphaproteobacteria</taxon>
        <taxon>Hyphomicrobiales</taxon>
        <taxon>Aurantimonadaceae</taxon>
        <taxon>Plantimonas</taxon>
    </lineage>
</organism>
<dbReference type="GO" id="GO:0003677">
    <property type="term" value="F:DNA binding"/>
    <property type="evidence" value="ECO:0007669"/>
    <property type="project" value="UniProtKB-UniRule"/>
</dbReference>
<keyword evidence="1 2" id="KW-0238">DNA-binding</keyword>
<dbReference type="InterPro" id="IPR036388">
    <property type="entry name" value="WH-like_DNA-bd_sf"/>
</dbReference>
<dbReference type="CDD" id="cd00383">
    <property type="entry name" value="trans_reg_C"/>
    <property type="match status" value="1"/>
</dbReference>
<proteinExistence type="predicted"/>
<evidence type="ECO:0000256" key="2">
    <source>
        <dbReference type="PROSITE-ProRule" id="PRU01091"/>
    </source>
</evidence>
<sequence>MFDELPADCTFSFGPFRLLPGRQLLLEGDEVVKLGSRALALLQALVEKPGELVSKDDLIARIWPNTSVAESNLKVQVAALRRALGEGKGSDRYIATANGRGYRFVGHVGRSGAAAGPTRTDDGGDNLIPKRSYPIGREDVIEAILRELPVRRLVSIVGPGGIGKTTVALAVANASVGGYRNGVWVVELAALRDPNLVAGAIAAALGTRTIAEGGAKALASVLRDRDMLIVLDCCEHVIDAAAAIAGDIVRLAPGINVIVTSREPLRAEGEAVQRLGPLDTPPAESPLTAAEAMRYSAVQLFVESAVAAHHGFELTDIHAPVVAEICRRLDGIALAIELAARRTDAIALPELLSLLSDRFELLTQGRRTDLPHHRTLAAAIDWSYDLLPENERVVLRRLSVFEGAFALRSAVAVAHGAGEAPSGIAAVIADLVSKSLVYAENGAQGVQYRLYDSMRAYAREKLAASGEVADLERRYAEHHLTMFRRAEAEWESRPSDVWLSEYGRSIDDVRSALAWAFTTGNDPELGAALTAASVPLWLRLSLVDECRRHVERALDASWDRTHDDGRTEMKLSAALGTASLQTGGPTCRGQEAWETAAEIAERLGDANELIKALWGLCDYRTWRGEHRAALGFARRIRAVATAMGDRAAMVNVGRQFGTALRYLGELAEARRELDATIALYSVPTHGTYAARFQLDPRIAARGTLANLLWLQGCPDRAIALSRQALSDAKAANHALALCNAFAHTAIPIALYVGDWPKAETWLAEFLEHTDRHAMPVWDAVGRSLKGILLIQRSDPEGIVLLRSALDDVAASGLRMRYPAYLGALASGLCHAGRDAEAGAAINEALDWADRNEEFWCKGELLRIKGEISGRCEADAATGDAENLYRSAIEWSRRTGALSFASRAVASLEWLLHKRERDQDANRLAAAASDIAAGDGIDVQVELTPDCAARVPAVLA</sequence>
<protein>
    <submittedName>
        <fullName evidence="4">Transcriptional regulator</fullName>
    </submittedName>
</protein>
<dbReference type="InterPro" id="IPR002182">
    <property type="entry name" value="NB-ARC"/>
</dbReference>